<name>A0ABS6HKF1_MYCGD</name>
<keyword evidence="3" id="KW-0408">Iron</keyword>
<dbReference type="InterPro" id="IPR001075">
    <property type="entry name" value="NIF_FeS_clus_asmbl_NifU_C"/>
</dbReference>
<dbReference type="Pfam" id="PF01106">
    <property type="entry name" value="NifU"/>
    <property type="match status" value="1"/>
</dbReference>
<dbReference type="InterPro" id="IPR017941">
    <property type="entry name" value="Rieske_2Fe-2S"/>
</dbReference>
<keyword evidence="1" id="KW-0001">2Fe-2S</keyword>
<dbReference type="Gene3D" id="2.102.10.10">
    <property type="entry name" value="Rieske [2Fe-2S] iron-sulphur domain"/>
    <property type="match status" value="1"/>
</dbReference>
<evidence type="ECO:0000256" key="3">
    <source>
        <dbReference type="ARBA" id="ARBA00023004"/>
    </source>
</evidence>
<dbReference type="RefSeq" id="WP_073676170.1">
    <property type="nucleotide sequence ID" value="NZ_JAHBOL010000002.1"/>
</dbReference>
<feature type="domain" description="Rieske" evidence="6">
    <location>
        <begin position="206"/>
        <end position="302"/>
    </location>
</feature>
<comment type="caution">
    <text evidence="7">The sequence shown here is derived from an EMBL/GenBank/DDBJ whole genome shotgun (WGS) entry which is preliminary data.</text>
</comment>
<dbReference type="InterPro" id="IPR036922">
    <property type="entry name" value="Rieske_2Fe-2S_sf"/>
</dbReference>
<dbReference type="SUPFAM" id="SSF50022">
    <property type="entry name" value="ISP domain"/>
    <property type="match status" value="1"/>
</dbReference>
<reference evidence="7 8" key="1">
    <citation type="submission" date="2021-05" db="EMBL/GenBank/DDBJ databases">
        <title>Draft Genome Sequences of Clinical Respiratory Isolates of Mycobacterium goodii Recovered in Ireland.</title>
        <authorList>
            <person name="Flanagan P.R."/>
            <person name="Mok S."/>
            <person name="Roycroft E."/>
            <person name="Rogers T.R."/>
            <person name="Fitzgibbon M."/>
        </authorList>
    </citation>
    <scope>NUCLEOTIDE SEQUENCE [LARGE SCALE GENOMIC DNA]</scope>
    <source>
        <strain evidence="7 8">14IE55</strain>
    </source>
</reference>
<keyword evidence="8" id="KW-1185">Reference proteome</keyword>
<evidence type="ECO:0000256" key="5">
    <source>
        <dbReference type="ARBA" id="ARBA00049958"/>
    </source>
</evidence>
<gene>
    <name evidence="7" type="ORF">KL859_05700</name>
</gene>
<evidence type="ECO:0000256" key="2">
    <source>
        <dbReference type="ARBA" id="ARBA00022723"/>
    </source>
</evidence>
<dbReference type="Gene3D" id="3.30.300.130">
    <property type="entry name" value="Fe-S cluster assembly (FSCA)"/>
    <property type="match status" value="1"/>
</dbReference>
<evidence type="ECO:0000256" key="1">
    <source>
        <dbReference type="ARBA" id="ARBA00022714"/>
    </source>
</evidence>
<keyword evidence="2" id="KW-0479">Metal-binding</keyword>
<organism evidence="7 8">
    <name type="scientific">Mycolicibacterium goodii</name>
    <name type="common">Mycobacterium goodii</name>
    <dbReference type="NCBI Taxonomy" id="134601"/>
    <lineage>
        <taxon>Bacteria</taxon>
        <taxon>Bacillati</taxon>
        <taxon>Actinomycetota</taxon>
        <taxon>Actinomycetes</taxon>
        <taxon>Mycobacteriales</taxon>
        <taxon>Mycobacteriaceae</taxon>
        <taxon>Mycolicibacterium</taxon>
    </lineage>
</organism>
<evidence type="ECO:0000313" key="7">
    <source>
        <dbReference type="EMBL" id="MBU8822370.1"/>
    </source>
</evidence>
<proteinExistence type="predicted"/>
<evidence type="ECO:0000313" key="8">
    <source>
        <dbReference type="Proteomes" id="UP000696413"/>
    </source>
</evidence>
<keyword evidence="4" id="KW-0411">Iron-sulfur</keyword>
<accession>A0ABS6HKF1</accession>
<dbReference type="PROSITE" id="PS51296">
    <property type="entry name" value="RIESKE"/>
    <property type="match status" value="1"/>
</dbReference>
<dbReference type="PANTHER" id="PTHR11178">
    <property type="entry name" value="IRON-SULFUR CLUSTER SCAFFOLD PROTEIN NFU-RELATED"/>
    <property type="match status" value="1"/>
</dbReference>
<comment type="function">
    <text evidence="5">May be involved in the formation or repair of [Fe-S] clusters present in iron-sulfur proteins.</text>
</comment>
<dbReference type="EMBL" id="JAHBOM010000004">
    <property type="protein sequence ID" value="MBU8822370.1"/>
    <property type="molecule type" value="Genomic_DNA"/>
</dbReference>
<sequence length="317" mass="32883">MPPAVMPHPTDGSDDDARWRTAGERIESLIDASAAAGPVARNRAEQLVREVTDLYGAALERMLHTALTADPGLAERFAADDLIASLLLVHGLHPYPVERRIADALDGVRPYLGSHGGDVEFLGVDSRVDGTVARLRFSGNCKGCPSSAATLELAIEDAVLAAAPEISSIEVVTATAESTAGPTVAVIPAQSLLARVHANGQRHAEWHPAPALDELASGQVGGFRVADTCVVACRIGYEFFAYHDRCAACGHTFAGAALADATLRCPNCGTGFDVVRAGMSVNSADLQLDPVPVLVRDGAPAVALRGPAQAVAAEAVS</sequence>
<dbReference type="SUPFAM" id="SSF117916">
    <property type="entry name" value="Fe-S cluster assembly (FSCA) domain-like"/>
    <property type="match status" value="1"/>
</dbReference>
<dbReference type="Proteomes" id="UP000696413">
    <property type="component" value="Unassembled WGS sequence"/>
</dbReference>
<evidence type="ECO:0000256" key="4">
    <source>
        <dbReference type="ARBA" id="ARBA00023014"/>
    </source>
</evidence>
<protein>
    <submittedName>
        <fullName evidence="7">NifU family protein</fullName>
    </submittedName>
</protein>
<dbReference type="InterPro" id="IPR034904">
    <property type="entry name" value="FSCA_dom_sf"/>
</dbReference>
<evidence type="ECO:0000259" key="6">
    <source>
        <dbReference type="PROSITE" id="PS51296"/>
    </source>
</evidence>